<dbReference type="InterPro" id="IPR052161">
    <property type="entry name" value="Mycobact_Acyl-CoA_DH"/>
</dbReference>
<dbReference type="InterPro" id="IPR013786">
    <property type="entry name" value="AcylCoA_DH/ox_N"/>
</dbReference>
<evidence type="ECO:0000313" key="10">
    <source>
        <dbReference type="EMBL" id="NYD52052.1"/>
    </source>
</evidence>
<dbReference type="GO" id="GO:0005886">
    <property type="term" value="C:plasma membrane"/>
    <property type="evidence" value="ECO:0007669"/>
    <property type="project" value="TreeGrafter"/>
</dbReference>
<dbReference type="Proteomes" id="UP000529783">
    <property type="component" value="Unassembled WGS sequence"/>
</dbReference>
<dbReference type="InterPro" id="IPR006091">
    <property type="entry name" value="Acyl-CoA_Oxase/DH_mid-dom"/>
</dbReference>
<dbReference type="GO" id="GO:0050660">
    <property type="term" value="F:flavin adenine dinucleotide binding"/>
    <property type="evidence" value="ECO:0007669"/>
    <property type="project" value="InterPro"/>
</dbReference>
<dbReference type="AlphaFoldDB" id="A0A7Y9EQG7"/>
<dbReference type="Gene3D" id="1.10.540.10">
    <property type="entry name" value="Acyl-CoA dehydrogenase/oxidase, N-terminal domain"/>
    <property type="match status" value="1"/>
</dbReference>
<comment type="cofactor">
    <cofactor evidence="1 6">
        <name>FAD</name>
        <dbReference type="ChEBI" id="CHEBI:57692"/>
    </cofactor>
</comment>
<name>A0A7Y9EQG7_9ACTN</name>
<dbReference type="InterPro" id="IPR009100">
    <property type="entry name" value="AcylCoA_DH/oxidase_NM_dom_sf"/>
</dbReference>
<dbReference type="SUPFAM" id="SSF56645">
    <property type="entry name" value="Acyl-CoA dehydrogenase NM domain-like"/>
    <property type="match status" value="1"/>
</dbReference>
<dbReference type="Gene3D" id="2.40.110.10">
    <property type="entry name" value="Butyryl-CoA Dehydrogenase, subunit A, domain 2"/>
    <property type="match status" value="1"/>
</dbReference>
<organism evidence="10 11">
    <name type="scientific">Actinomadura luteofluorescens</name>
    <dbReference type="NCBI Taxonomy" id="46163"/>
    <lineage>
        <taxon>Bacteria</taxon>
        <taxon>Bacillati</taxon>
        <taxon>Actinomycetota</taxon>
        <taxon>Actinomycetes</taxon>
        <taxon>Streptosporangiales</taxon>
        <taxon>Thermomonosporaceae</taxon>
        <taxon>Actinomadura</taxon>
    </lineage>
</organism>
<comment type="similarity">
    <text evidence="2 6">Belongs to the acyl-CoA dehydrogenase family.</text>
</comment>
<dbReference type="Pfam" id="PF02770">
    <property type="entry name" value="Acyl-CoA_dh_M"/>
    <property type="match status" value="1"/>
</dbReference>
<protein>
    <submittedName>
        <fullName evidence="10">Alkylation response protein AidB-like acyl-CoA dehydrogenase</fullName>
    </submittedName>
</protein>
<evidence type="ECO:0000259" key="9">
    <source>
        <dbReference type="Pfam" id="PF02771"/>
    </source>
</evidence>
<feature type="domain" description="Acyl-CoA oxidase/dehydrogenase middle" evidence="8">
    <location>
        <begin position="130"/>
        <end position="222"/>
    </location>
</feature>
<evidence type="ECO:0000259" key="8">
    <source>
        <dbReference type="Pfam" id="PF02770"/>
    </source>
</evidence>
<reference evidence="10 11" key="1">
    <citation type="submission" date="2020-07" db="EMBL/GenBank/DDBJ databases">
        <title>Sequencing the genomes of 1000 actinobacteria strains.</title>
        <authorList>
            <person name="Klenk H.-P."/>
        </authorList>
    </citation>
    <scope>NUCLEOTIDE SEQUENCE [LARGE SCALE GENOMIC DNA]</scope>
    <source>
        <strain evidence="10 11">DSM 40398</strain>
    </source>
</reference>
<proteinExistence type="inferred from homology"/>
<accession>A0A7Y9EQG7</accession>
<dbReference type="InterPro" id="IPR037069">
    <property type="entry name" value="AcylCoA_DH/ox_N_sf"/>
</dbReference>
<dbReference type="InterPro" id="IPR009075">
    <property type="entry name" value="AcylCo_DH/oxidase_C"/>
</dbReference>
<keyword evidence="3 6" id="KW-0285">Flavoprotein</keyword>
<dbReference type="Pfam" id="PF00441">
    <property type="entry name" value="Acyl-CoA_dh_1"/>
    <property type="match status" value="1"/>
</dbReference>
<dbReference type="GO" id="GO:0016627">
    <property type="term" value="F:oxidoreductase activity, acting on the CH-CH group of donors"/>
    <property type="evidence" value="ECO:0007669"/>
    <property type="project" value="InterPro"/>
</dbReference>
<dbReference type="RefSeq" id="WP_179848316.1">
    <property type="nucleotide sequence ID" value="NZ_JACCBA010000001.1"/>
</dbReference>
<dbReference type="PANTHER" id="PTHR43292:SF3">
    <property type="entry name" value="ACYL-COA DEHYDROGENASE FADE29"/>
    <property type="match status" value="1"/>
</dbReference>
<evidence type="ECO:0000256" key="1">
    <source>
        <dbReference type="ARBA" id="ARBA00001974"/>
    </source>
</evidence>
<feature type="domain" description="Acyl-CoA dehydrogenase/oxidase C-terminal" evidence="7">
    <location>
        <begin position="236"/>
        <end position="398"/>
    </location>
</feature>
<evidence type="ECO:0000256" key="5">
    <source>
        <dbReference type="ARBA" id="ARBA00023002"/>
    </source>
</evidence>
<dbReference type="PANTHER" id="PTHR43292">
    <property type="entry name" value="ACYL-COA DEHYDROGENASE"/>
    <property type="match status" value="1"/>
</dbReference>
<evidence type="ECO:0000256" key="6">
    <source>
        <dbReference type="RuleBase" id="RU362125"/>
    </source>
</evidence>
<sequence>MKQNESPADRAFRAEVRDWLQANLSGEFAHARGLGGPGREHEAFEERLAWERHMAAAGWTCVGWPREYGGRGATVEQQVIFHEEYALADGPARVNHIGENLLGPTIIAFGTDEQRARFLPPIVAARELWCQGYSEPNAGSDLANVQTRAELAGDHWVVDGQKVWTSLALEADWCFAVCRTEPGSSRHKGLSYLLVPMRQDGVDIRPIVQLTGTSEFNEVFFDGARTDAGNIVGAPGDGWKIAMATLGFERGVATLGQQVGFRREFEGVADLARRTGAIEDPLLRDRLTRSYMGLEIMRLNAVRTMAGVAAGAPGPESSISKLVWGTWHRELGELAMDVLGAAGLVADGAPGTGPDGAAAQEQPYDLNDWQRLFLFSRSDTIYAGSNEIQRNIIAERVLGLPREPAADRKARG</sequence>
<keyword evidence="4 6" id="KW-0274">FAD</keyword>
<evidence type="ECO:0000256" key="3">
    <source>
        <dbReference type="ARBA" id="ARBA00022630"/>
    </source>
</evidence>
<dbReference type="Pfam" id="PF02771">
    <property type="entry name" value="Acyl-CoA_dh_N"/>
    <property type="match status" value="1"/>
</dbReference>
<comment type="caution">
    <text evidence="10">The sequence shown here is derived from an EMBL/GenBank/DDBJ whole genome shotgun (WGS) entry which is preliminary data.</text>
</comment>
<dbReference type="Gene3D" id="1.20.140.10">
    <property type="entry name" value="Butyryl-CoA Dehydrogenase, subunit A, domain 3"/>
    <property type="match status" value="1"/>
</dbReference>
<feature type="domain" description="Acyl-CoA dehydrogenase/oxidase N-terminal" evidence="9">
    <location>
        <begin position="7"/>
        <end position="124"/>
    </location>
</feature>
<evidence type="ECO:0000256" key="4">
    <source>
        <dbReference type="ARBA" id="ARBA00022827"/>
    </source>
</evidence>
<keyword evidence="11" id="KW-1185">Reference proteome</keyword>
<dbReference type="SUPFAM" id="SSF47203">
    <property type="entry name" value="Acyl-CoA dehydrogenase C-terminal domain-like"/>
    <property type="match status" value="1"/>
</dbReference>
<dbReference type="EMBL" id="JACCBA010000001">
    <property type="protein sequence ID" value="NYD52052.1"/>
    <property type="molecule type" value="Genomic_DNA"/>
</dbReference>
<evidence type="ECO:0000259" key="7">
    <source>
        <dbReference type="Pfam" id="PF00441"/>
    </source>
</evidence>
<gene>
    <name evidence="10" type="ORF">BJY14_008035</name>
</gene>
<dbReference type="InterPro" id="IPR046373">
    <property type="entry name" value="Acyl-CoA_Oxase/DH_mid-dom_sf"/>
</dbReference>
<evidence type="ECO:0000256" key="2">
    <source>
        <dbReference type="ARBA" id="ARBA00009347"/>
    </source>
</evidence>
<dbReference type="InterPro" id="IPR036250">
    <property type="entry name" value="AcylCo_DH-like_C"/>
</dbReference>
<evidence type="ECO:0000313" key="11">
    <source>
        <dbReference type="Proteomes" id="UP000529783"/>
    </source>
</evidence>
<keyword evidence="5 6" id="KW-0560">Oxidoreductase</keyword>